<evidence type="ECO:0000256" key="1">
    <source>
        <dbReference type="SAM" id="SignalP"/>
    </source>
</evidence>
<dbReference type="KEGG" id="run:DR864_27485"/>
<evidence type="ECO:0000313" key="4">
    <source>
        <dbReference type="Proteomes" id="UP000251993"/>
    </source>
</evidence>
<dbReference type="Proteomes" id="UP000251993">
    <property type="component" value="Chromosome"/>
</dbReference>
<reference evidence="3 4" key="1">
    <citation type="submission" date="2018-07" db="EMBL/GenBank/DDBJ databases">
        <title>Genome sequencing of Runella.</title>
        <authorList>
            <person name="Baek M.-G."/>
            <person name="Yi H."/>
        </authorList>
    </citation>
    <scope>NUCLEOTIDE SEQUENCE [LARGE SCALE GENOMIC DNA]</scope>
    <source>
        <strain evidence="3 4">HYN0085</strain>
    </source>
</reference>
<keyword evidence="1" id="KW-0732">Signal</keyword>
<evidence type="ECO:0000313" key="3">
    <source>
        <dbReference type="EMBL" id="AXE21216.1"/>
    </source>
</evidence>
<feature type="chain" id="PRO_5016972528" evidence="1">
    <location>
        <begin position="23"/>
        <end position="209"/>
    </location>
</feature>
<dbReference type="RefSeq" id="WP_114069977.1">
    <property type="nucleotide sequence ID" value="NZ_CP030850.1"/>
</dbReference>
<protein>
    <submittedName>
        <fullName evidence="3">PorT family protein</fullName>
    </submittedName>
</protein>
<dbReference type="Pfam" id="PF13568">
    <property type="entry name" value="OMP_b-brl_2"/>
    <property type="match status" value="1"/>
</dbReference>
<gene>
    <name evidence="3" type="ORF">DR864_27485</name>
</gene>
<dbReference type="OrthoDB" id="947434at2"/>
<keyword evidence="4" id="KW-1185">Reference proteome</keyword>
<feature type="signal peptide" evidence="1">
    <location>
        <begin position="1"/>
        <end position="22"/>
    </location>
</feature>
<accession>A0A344TRE5</accession>
<sequence>MKIRLMSAIVCIATGLFQTANAQEAHSRSGIRGGLNVSNLYLKDVTDRNPRYGFHASLFTQVPLIKGVLYLQPELGYSTKGVTARYNLLNNTFRGENSFKLDYLEIPVLATVKVGNFVDIHGGVYGGFLANASTESKSDAGFAATTLNRDNFNSFDYGLSAGLSIYFGKLMLGTRYNYGLRPVAQSDAAKVFLGNAKNSAAQISLGITF</sequence>
<proteinExistence type="predicted"/>
<dbReference type="InterPro" id="IPR025665">
    <property type="entry name" value="Beta-barrel_OMP_2"/>
</dbReference>
<organism evidence="3 4">
    <name type="scientific">Runella rosea</name>
    <dbReference type="NCBI Taxonomy" id="2259595"/>
    <lineage>
        <taxon>Bacteria</taxon>
        <taxon>Pseudomonadati</taxon>
        <taxon>Bacteroidota</taxon>
        <taxon>Cytophagia</taxon>
        <taxon>Cytophagales</taxon>
        <taxon>Spirosomataceae</taxon>
        <taxon>Runella</taxon>
    </lineage>
</organism>
<dbReference type="AlphaFoldDB" id="A0A344TRE5"/>
<dbReference type="EMBL" id="CP030850">
    <property type="protein sequence ID" value="AXE21216.1"/>
    <property type="molecule type" value="Genomic_DNA"/>
</dbReference>
<name>A0A344TRE5_9BACT</name>
<evidence type="ECO:0000259" key="2">
    <source>
        <dbReference type="Pfam" id="PF13568"/>
    </source>
</evidence>
<feature type="domain" description="Outer membrane protein beta-barrel" evidence="2">
    <location>
        <begin position="22"/>
        <end position="183"/>
    </location>
</feature>